<keyword evidence="1" id="KW-1133">Transmembrane helix</keyword>
<dbReference type="OrthoDB" id="270160at2759"/>
<dbReference type="VEuPathDB" id="TriTrypDB:TcCLB.511021.51"/>
<dbReference type="VEuPathDB" id="TriTrypDB:C3747_120g391c"/>
<name>A0A2V2VHQ0_TRYCR</name>
<dbReference type="VEuPathDB" id="TriTrypDB:C4B63_20g545c"/>
<proteinExistence type="predicted"/>
<sequence length="117" mass="13171">MHFIPFVYQASFFSVVNAVGSVSAWYLTRRRMMLFTGAFNTTVAAVAVYAYPFDPTLSNAYVSIAATCAFTQFILHGLRTKALMASTPLVGVYYLWCLSLLVYGVQRGRWAYILRDD</sequence>
<dbReference type="VEuPathDB" id="TriTrypDB:TCDM_14172"/>
<gene>
    <name evidence="2" type="ORF">C4B63_20g545c</name>
</gene>
<dbReference type="EMBL" id="PRFA01000020">
    <property type="protein sequence ID" value="PWU95959.1"/>
    <property type="molecule type" value="Genomic_DNA"/>
</dbReference>
<dbReference type="VEuPathDB" id="TriTrypDB:TcBrA4_0036300"/>
<organism evidence="2 3">
    <name type="scientific">Trypanosoma cruzi</name>
    <dbReference type="NCBI Taxonomy" id="5693"/>
    <lineage>
        <taxon>Eukaryota</taxon>
        <taxon>Discoba</taxon>
        <taxon>Euglenozoa</taxon>
        <taxon>Kinetoplastea</taxon>
        <taxon>Metakinetoplastina</taxon>
        <taxon>Trypanosomatida</taxon>
        <taxon>Trypanosomatidae</taxon>
        <taxon>Trypanosoma</taxon>
        <taxon>Schizotrypanum</taxon>
    </lineage>
</organism>
<dbReference type="VEuPathDB" id="TriTrypDB:TcYC6_0050330"/>
<feature type="transmembrane region" description="Helical" evidence="1">
    <location>
        <begin position="6"/>
        <end position="27"/>
    </location>
</feature>
<dbReference type="VEuPathDB" id="TriTrypDB:TcCL_NonESM01814"/>
<reference evidence="2 3" key="1">
    <citation type="journal article" date="2018" name="Microb. Genom.">
        <title>Expanding an expanded genome: long-read sequencing of Trypanosoma cruzi.</title>
        <authorList>
            <person name="Berna L."/>
            <person name="Rodriguez M."/>
            <person name="Chiribao M.L."/>
            <person name="Parodi-Talice A."/>
            <person name="Pita S."/>
            <person name="Rijo G."/>
            <person name="Alvarez-Valin F."/>
            <person name="Robello C."/>
        </authorList>
    </citation>
    <scope>NUCLEOTIDE SEQUENCE [LARGE SCALE GENOMIC DNA]</scope>
    <source>
        <strain evidence="2 3">Dm28c</strain>
    </source>
</reference>
<protein>
    <submittedName>
        <fullName evidence="2">Uncharacterized protein</fullName>
    </submittedName>
</protein>
<dbReference type="VEuPathDB" id="TriTrypDB:BCY84_01554"/>
<evidence type="ECO:0000256" key="1">
    <source>
        <dbReference type="SAM" id="Phobius"/>
    </source>
</evidence>
<keyword evidence="1" id="KW-0812">Transmembrane</keyword>
<evidence type="ECO:0000313" key="2">
    <source>
        <dbReference type="EMBL" id="PWU95959.1"/>
    </source>
</evidence>
<accession>A0A2V2VHQ0</accession>
<dbReference type="Proteomes" id="UP000246121">
    <property type="component" value="Unassembled WGS sequence"/>
</dbReference>
<comment type="caution">
    <text evidence="2">The sequence shown here is derived from an EMBL/GenBank/DDBJ whole genome shotgun (WGS) entry which is preliminary data.</text>
</comment>
<feature type="transmembrane region" description="Helical" evidence="1">
    <location>
        <begin position="34"/>
        <end position="51"/>
    </location>
</feature>
<feature type="transmembrane region" description="Helical" evidence="1">
    <location>
        <begin position="82"/>
        <end position="105"/>
    </location>
</feature>
<keyword evidence="1" id="KW-0472">Membrane</keyword>
<dbReference type="VEuPathDB" id="TriTrypDB:TcCLB.511537.21"/>
<dbReference type="AlphaFoldDB" id="A0A2V2VHQ0"/>
<dbReference type="VEuPathDB" id="TriTrypDB:TcG_00080"/>
<evidence type="ECO:0000313" key="3">
    <source>
        <dbReference type="Proteomes" id="UP000246121"/>
    </source>
</evidence>